<comment type="caution">
    <text evidence="1">The sequence shown here is derived from an EMBL/GenBank/DDBJ whole genome shotgun (WGS) entry which is preliminary data.</text>
</comment>
<organism evidence="1 2">
    <name type="scientific">Etheostoma spectabile</name>
    <name type="common">orangethroat darter</name>
    <dbReference type="NCBI Taxonomy" id="54343"/>
    <lineage>
        <taxon>Eukaryota</taxon>
        <taxon>Metazoa</taxon>
        <taxon>Chordata</taxon>
        <taxon>Craniata</taxon>
        <taxon>Vertebrata</taxon>
        <taxon>Euteleostomi</taxon>
        <taxon>Actinopterygii</taxon>
        <taxon>Neopterygii</taxon>
        <taxon>Teleostei</taxon>
        <taxon>Neoteleostei</taxon>
        <taxon>Acanthomorphata</taxon>
        <taxon>Eupercaria</taxon>
        <taxon>Perciformes</taxon>
        <taxon>Percoidei</taxon>
        <taxon>Percidae</taxon>
        <taxon>Etheostomatinae</taxon>
        <taxon>Etheostoma</taxon>
    </lineage>
</organism>
<sequence length="108" mass="11894">MAIGRAQQRAASGLHGESELGNGFTEHCYICREPTDFRHIWTKEGMSRLGRGVGHGQQVGRDKGLATCIQRHLEPLTDVRTTASGEVFLLTDRSVATIFLDNNNTVQV</sequence>
<protein>
    <submittedName>
        <fullName evidence="1">Uncharacterized protein</fullName>
    </submittedName>
</protein>
<evidence type="ECO:0000313" key="2">
    <source>
        <dbReference type="Proteomes" id="UP000327493"/>
    </source>
</evidence>
<dbReference type="AlphaFoldDB" id="A0A5J5D9V1"/>
<dbReference type="EMBL" id="VOFY01000011">
    <property type="protein sequence ID" value="KAA8588371.1"/>
    <property type="molecule type" value="Genomic_DNA"/>
</dbReference>
<evidence type="ECO:0000313" key="1">
    <source>
        <dbReference type="EMBL" id="KAA8588371.1"/>
    </source>
</evidence>
<accession>A0A5J5D9V1</accession>
<dbReference type="Proteomes" id="UP000327493">
    <property type="component" value="Chromosome 11"/>
</dbReference>
<reference evidence="1 2" key="1">
    <citation type="submission" date="2019-08" db="EMBL/GenBank/DDBJ databases">
        <title>A chromosome-level genome assembly, high-density linkage maps, and genome scans reveal the genomic architecture of hybrid incompatibilities underlying speciation via character displacement in darters (Percidae: Etheostominae).</title>
        <authorList>
            <person name="Moran R.L."/>
            <person name="Catchen J.M."/>
            <person name="Fuller R.C."/>
        </authorList>
    </citation>
    <scope>NUCLEOTIDE SEQUENCE [LARGE SCALE GENOMIC DNA]</scope>
    <source>
        <strain evidence="1">EspeVRDwgs_2016</strain>
        <tissue evidence="1">Muscle</tissue>
    </source>
</reference>
<proteinExistence type="predicted"/>
<keyword evidence="2" id="KW-1185">Reference proteome</keyword>
<gene>
    <name evidence="1" type="ORF">FQN60_001565</name>
</gene>
<name>A0A5J5D9V1_9PERO</name>